<protein>
    <submittedName>
        <fullName evidence="1">Uncharacterized protein</fullName>
    </submittedName>
</protein>
<gene>
    <name evidence="1" type="ORF">GCM10007913_06770</name>
</gene>
<keyword evidence="2" id="KW-1185">Reference proteome</keyword>
<dbReference type="Proteomes" id="UP001161406">
    <property type="component" value="Unassembled WGS sequence"/>
</dbReference>
<name>A0ABQ5U9C9_9HYPH</name>
<reference evidence="1" key="2">
    <citation type="submission" date="2023-01" db="EMBL/GenBank/DDBJ databases">
        <title>Draft genome sequence of Devosia yakushimensis strain NBRC 103855.</title>
        <authorList>
            <person name="Sun Q."/>
            <person name="Mori K."/>
        </authorList>
    </citation>
    <scope>NUCLEOTIDE SEQUENCE</scope>
    <source>
        <strain evidence="1">NBRC 103855</strain>
    </source>
</reference>
<dbReference type="EMBL" id="BSNG01000001">
    <property type="protein sequence ID" value="GLQ08745.1"/>
    <property type="molecule type" value="Genomic_DNA"/>
</dbReference>
<reference evidence="1" key="1">
    <citation type="journal article" date="2014" name="Int. J. Syst. Evol. Microbiol.">
        <title>Complete genome of a new Firmicutes species belonging to the dominant human colonic microbiota ('Ruminococcus bicirculans') reveals two chromosomes and a selective capacity to utilize plant glucans.</title>
        <authorList>
            <consortium name="NISC Comparative Sequencing Program"/>
            <person name="Wegmann U."/>
            <person name="Louis P."/>
            <person name="Goesmann A."/>
            <person name="Henrissat B."/>
            <person name="Duncan S.H."/>
            <person name="Flint H.J."/>
        </authorList>
    </citation>
    <scope>NUCLEOTIDE SEQUENCE</scope>
    <source>
        <strain evidence="1">NBRC 103855</strain>
    </source>
</reference>
<evidence type="ECO:0000313" key="2">
    <source>
        <dbReference type="Proteomes" id="UP001161406"/>
    </source>
</evidence>
<sequence>MRGGCVTARHQVGDRGIVDIHLGTQIGRDVDLGSRLFGCGLLDGSGLGGRCRFWSGRRLFSRGLGGRSRLFGSGFRRDFRGRGGLFRRGGLGSRLLDRSRFSGRLLDGSGFGSRGRLWRRFGRWCRFWSGRRLFRRGLRGRSRLLGRRFRRDFRSRSRFRGWFRSGLWCRGRLWRRGWLWFRSWSRFRFGCRFRRGFGRRSGLWRGFGRLGRDAFLDGGKARIDTLLRQLRSVLGENGQRRCSEQRQAGAGQEPISEAHCCYPSCRRLIGWTFGISITVQSERCVNDSQRAVNTDPLPGMPRTRRFAAEFRNTVLVGASWIMARFGRLIGA</sequence>
<comment type="caution">
    <text evidence="1">The sequence shown here is derived from an EMBL/GenBank/DDBJ whole genome shotgun (WGS) entry which is preliminary data.</text>
</comment>
<accession>A0ABQ5U9C9</accession>
<organism evidence="1 2">
    <name type="scientific">Devosia yakushimensis</name>
    <dbReference type="NCBI Taxonomy" id="470028"/>
    <lineage>
        <taxon>Bacteria</taxon>
        <taxon>Pseudomonadati</taxon>
        <taxon>Pseudomonadota</taxon>
        <taxon>Alphaproteobacteria</taxon>
        <taxon>Hyphomicrobiales</taxon>
        <taxon>Devosiaceae</taxon>
        <taxon>Devosia</taxon>
    </lineage>
</organism>
<evidence type="ECO:0000313" key="1">
    <source>
        <dbReference type="EMBL" id="GLQ08745.1"/>
    </source>
</evidence>
<proteinExistence type="predicted"/>